<evidence type="ECO:0000313" key="1">
    <source>
        <dbReference type="EMBL" id="CAG8560361.1"/>
    </source>
</evidence>
<name>A0ACA9LZ35_9GLOM</name>
<reference evidence="1" key="1">
    <citation type="submission" date="2021-06" db="EMBL/GenBank/DDBJ databases">
        <authorList>
            <person name="Kallberg Y."/>
            <person name="Tangrot J."/>
            <person name="Rosling A."/>
        </authorList>
    </citation>
    <scope>NUCLEOTIDE SEQUENCE</scope>
    <source>
        <strain evidence="1">CL356</strain>
    </source>
</reference>
<comment type="caution">
    <text evidence="1">The sequence shown here is derived from an EMBL/GenBank/DDBJ whole genome shotgun (WGS) entry which is preliminary data.</text>
</comment>
<gene>
    <name evidence="1" type="ORF">ACOLOM_LOCUS5207</name>
</gene>
<dbReference type="EMBL" id="CAJVPT010009302">
    <property type="protein sequence ID" value="CAG8560361.1"/>
    <property type="molecule type" value="Genomic_DNA"/>
</dbReference>
<evidence type="ECO:0000313" key="2">
    <source>
        <dbReference type="Proteomes" id="UP000789525"/>
    </source>
</evidence>
<accession>A0ACA9LZ35</accession>
<organism evidence="1 2">
    <name type="scientific">Acaulospora colombiana</name>
    <dbReference type="NCBI Taxonomy" id="27376"/>
    <lineage>
        <taxon>Eukaryota</taxon>
        <taxon>Fungi</taxon>
        <taxon>Fungi incertae sedis</taxon>
        <taxon>Mucoromycota</taxon>
        <taxon>Glomeromycotina</taxon>
        <taxon>Glomeromycetes</taxon>
        <taxon>Diversisporales</taxon>
        <taxon>Acaulosporaceae</taxon>
        <taxon>Acaulospora</taxon>
    </lineage>
</organism>
<protein>
    <submittedName>
        <fullName evidence="1">9158_t:CDS:1</fullName>
    </submittedName>
</protein>
<sequence>MKKPGNGYLIFRAIKLLERQDCKNPIKMADHSDVTSKEWNDLPHEEQLIYFQIHEIMSEKYRVNFDDPHFLVFEYDPNFKENEKYKMILNGKHYHLCAQYKKWYDFLKEISKSNNSTLNTTNLFSGIITQELSSREFYDPIHYPYVNFEGMDGIYLPHDGTTETHFSYEVTLEDIVGDC</sequence>
<dbReference type="Proteomes" id="UP000789525">
    <property type="component" value="Unassembled WGS sequence"/>
</dbReference>
<keyword evidence="2" id="KW-1185">Reference proteome</keyword>
<proteinExistence type="predicted"/>